<sequence length="421" mass="41775">MAAGYGELLRARHVVRLLAGTLTGRLPNGTAALAILLFTRAEGGGYALAGAFSALYGLGTALGQPLLGRLVDLRGQPRVILPAAVLSALGMALFALCGIRPVALACAAVLLAGLATPPLEGALRALWPHVVSGGAQVQRAYALDAVAQEVMFTTGPLIVMLLVATWSEAAAVLVINALGLLGALSVVLSGPSRRWRAAAREAHWLGALRSAGLLALLGCFFFVGAALGAISVAAVAYADAHGGGDAVAGGLLAALGAGALTGGLAYGARPWAGPPERRLRLLVAALAAGYLPLSLVPGAVPVMTLLAGLSGLFLAPALACAFVVIDRQAPSGTVTEAFSWLVTTFGVGAAAGTAAAGPAAEWGEAPAGFAVASASGLLAVLVLLLTRGVLAVPAGADGPAGESQNDRNAALEPGFRTGHQA</sequence>
<dbReference type="PANTHER" id="PTHR23542:SF1">
    <property type="entry name" value="MAJOR FACILITATOR SUPERFAMILY (MFS) PROFILE DOMAIN-CONTAINING PROTEIN"/>
    <property type="match status" value="1"/>
</dbReference>
<organism evidence="3 4">
    <name type="scientific">Streptomyces hoynatensis</name>
    <dbReference type="NCBI Taxonomy" id="1141874"/>
    <lineage>
        <taxon>Bacteria</taxon>
        <taxon>Bacillati</taxon>
        <taxon>Actinomycetota</taxon>
        <taxon>Actinomycetes</taxon>
        <taxon>Kitasatosporales</taxon>
        <taxon>Streptomycetaceae</taxon>
        <taxon>Streptomyces</taxon>
    </lineage>
</organism>
<feature type="transmembrane region" description="Helical" evidence="2">
    <location>
        <begin position="79"/>
        <end position="96"/>
    </location>
</feature>
<keyword evidence="2" id="KW-0472">Membrane</keyword>
<dbReference type="Pfam" id="PF07690">
    <property type="entry name" value="MFS_1"/>
    <property type="match status" value="1"/>
</dbReference>
<dbReference type="RefSeq" id="WP_120683730.1">
    <property type="nucleotide sequence ID" value="NZ_RBAL01000019.1"/>
</dbReference>
<protein>
    <submittedName>
        <fullName evidence="3">MFS transporter</fullName>
    </submittedName>
</protein>
<dbReference type="InterPro" id="IPR036259">
    <property type="entry name" value="MFS_trans_sf"/>
</dbReference>
<name>A0A3A9YQF1_9ACTN</name>
<dbReference type="SUPFAM" id="SSF103473">
    <property type="entry name" value="MFS general substrate transporter"/>
    <property type="match status" value="1"/>
</dbReference>
<feature type="transmembrane region" description="Helical" evidence="2">
    <location>
        <begin position="169"/>
        <end position="190"/>
    </location>
</feature>
<feature type="transmembrane region" description="Helical" evidence="2">
    <location>
        <begin position="302"/>
        <end position="325"/>
    </location>
</feature>
<accession>A0A3A9YQF1</accession>
<keyword evidence="2" id="KW-0812">Transmembrane</keyword>
<evidence type="ECO:0000256" key="2">
    <source>
        <dbReference type="SAM" id="Phobius"/>
    </source>
</evidence>
<dbReference type="OrthoDB" id="5243516at2"/>
<evidence type="ECO:0000256" key="1">
    <source>
        <dbReference type="SAM" id="MobiDB-lite"/>
    </source>
</evidence>
<feature type="transmembrane region" description="Helical" evidence="2">
    <location>
        <begin position="337"/>
        <end position="359"/>
    </location>
</feature>
<evidence type="ECO:0000313" key="4">
    <source>
        <dbReference type="Proteomes" id="UP000272474"/>
    </source>
</evidence>
<dbReference type="GO" id="GO:0022857">
    <property type="term" value="F:transmembrane transporter activity"/>
    <property type="evidence" value="ECO:0007669"/>
    <property type="project" value="InterPro"/>
</dbReference>
<comment type="caution">
    <text evidence="3">The sequence shown here is derived from an EMBL/GenBank/DDBJ whole genome shotgun (WGS) entry which is preliminary data.</text>
</comment>
<feature type="transmembrane region" description="Helical" evidence="2">
    <location>
        <begin position="365"/>
        <end position="385"/>
    </location>
</feature>
<feature type="transmembrane region" description="Helical" evidence="2">
    <location>
        <begin position="211"/>
        <end position="234"/>
    </location>
</feature>
<dbReference type="AlphaFoldDB" id="A0A3A9YQF1"/>
<feature type="region of interest" description="Disordered" evidence="1">
    <location>
        <begin position="396"/>
        <end position="421"/>
    </location>
</feature>
<reference evidence="3 4" key="1">
    <citation type="journal article" date="2014" name="Int. J. Syst. Evol. Microbiol.">
        <title>Streptomyces hoynatensis sp. nov., isolated from deep marine sediment.</title>
        <authorList>
            <person name="Veyisoglu A."/>
            <person name="Sahin N."/>
        </authorList>
    </citation>
    <scope>NUCLEOTIDE SEQUENCE [LARGE SCALE GENOMIC DNA]</scope>
    <source>
        <strain evidence="3 4">KCTC 29097</strain>
    </source>
</reference>
<dbReference type="InterPro" id="IPR011701">
    <property type="entry name" value="MFS"/>
</dbReference>
<feature type="transmembrane region" description="Helical" evidence="2">
    <location>
        <begin position="246"/>
        <end position="267"/>
    </location>
</feature>
<keyword evidence="4" id="KW-1185">Reference proteome</keyword>
<dbReference type="EMBL" id="RBAL01000019">
    <property type="protein sequence ID" value="RKN38180.1"/>
    <property type="molecule type" value="Genomic_DNA"/>
</dbReference>
<keyword evidence="2" id="KW-1133">Transmembrane helix</keyword>
<dbReference type="Gene3D" id="1.20.1250.20">
    <property type="entry name" value="MFS general substrate transporter like domains"/>
    <property type="match status" value="1"/>
</dbReference>
<feature type="transmembrane region" description="Helical" evidence="2">
    <location>
        <begin position="46"/>
        <end position="67"/>
    </location>
</feature>
<evidence type="ECO:0000313" key="3">
    <source>
        <dbReference type="EMBL" id="RKN38180.1"/>
    </source>
</evidence>
<dbReference type="PANTHER" id="PTHR23542">
    <property type="match status" value="1"/>
</dbReference>
<dbReference type="Proteomes" id="UP000272474">
    <property type="component" value="Unassembled WGS sequence"/>
</dbReference>
<proteinExistence type="predicted"/>
<feature type="transmembrane region" description="Helical" evidence="2">
    <location>
        <begin position="279"/>
        <end position="296"/>
    </location>
</feature>
<gene>
    <name evidence="3" type="ORF">D7294_25400</name>
</gene>